<sequence>MAIQLARHRRVFGLRTVVASAIALALTNQVFAQDNASEEEIEAITVTATKRAQVIYEVPIAISAFSGDELATQGITDLTDVGKFVPNLNVTGFSAGHTSSANPFIRGIGLQDHLITTDPGVSVYVDGVYLGRQVGQNWNLNNIERIEVLRGPQGTLYGRNSVGGAINIITKQPDEVTVTKAGFELGSRGRLKGDVFINREINETMAYNVNAGYNSRDGIGEFINVPDAEYNVGENEEFYGRLSFKWAPHDDFSFVVTADFNDNEGGLRPYQTLIDEVPTGAYYQGARWGTPFPFGPLRNSDTAANPYDNATGTKEVTMVSNEARGISATADWNWNDDYASKVVVSHRSSKYKAGLDDDGTIYELDQFPEVGEADQTSIEFQLNGYIGENMDFVSGIYFFNEKGSNLQDPASGALFNGSATLLDLTQETTSKAIFFNLGYDMTEDLRLSGGLRYTDDEKEATADVGIGPVYAEDAWNEVSFDISANYTLENGLNIYGSIQNGYQSGQFPARPYCLFGDPNCFVASENITAINYEMGLKGQVTDSFSMSVALFNTDYEDLPYQVSTTAEGGFNTTNLVVEQTSRGVEFESTWELTEQFKVHSSLGYIDVDVDEQGGVKPVAPLTPEVTASISPSYHMTLEGGNDLDIRLDYSYRGDMYGEPTSDPGRHTLVESRQLVNIDISYTNVEGDYTLSLYGRNIFDERYDNARLNTGDYVLQILSNDPSEFGVRYSKHF</sequence>
<keyword evidence="2 11" id="KW-0813">Transport</keyword>
<proteinExistence type="inferred from homology"/>
<evidence type="ECO:0000313" key="15">
    <source>
        <dbReference type="Proteomes" id="UP001157133"/>
    </source>
</evidence>
<comment type="subcellular location">
    <subcellularLocation>
        <location evidence="1 11">Cell outer membrane</location>
        <topology evidence="1 11">Multi-pass membrane protein</topology>
    </subcellularLocation>
</comment>
<dbReference type="Proteomes" id="UP001157133">
    <property type="component" value="Unassembled WGS sequence"/>
</dbReference>
<evidence type="ECO:0000313" key="14">
    <source>
        <dbReference type="EMBL" id="GLX81891.1"/>
    </source>
</evidence>
<dbReference type="PROSITE" id="PS52016">
    <property type="entry name" value="TONB_DEPENDENT_REC_3"/>
    <property type="match status" value="1"/>
</dbReference>
<evidence type="ECO:0000256" key="11">
    <source>
        <dbReference type="PROSITE-ProRule" id="PRU01360"/>
    </source>
</evidence>
<evidence type="ECO:0000256" key="6">
    <source>
        <dbReference type="ARBA" id="ARBA00023004"/>
    </source>
</evidence>
<evidence type="ECO:0000259" key="13">
    <source>
        <dbReference type="Pfam" id="PF07715"/>
    </source>
</evidence>
<evidence type="ECO:0000256" key="2">
    <source>
        <dbReference type="ARBA" id="ARBA00022448"/>
    </source>
</evidence>
<gene>
    <name evidence="14" type="primary">fyuA_1</name>
    <name evidence="14" type="ORF">theurythT_13430</name>
</gene>
<dbReference type="EMBL" id="BSSU01000006">
    <property type="protein sequence ID" value="GLX81891.1"/>
    <property type="molecule type" value="Genomic_DNA"/>
</dbReference>
<dbReference type="Pfam" id="PF07715">
    <property type="entry name" value="Plug"/>
    <property type="match status" value="1"/>
</dbReference>
<keyword evidence="4" id="KW-0410">Iron transport</keyword>
<feature type="domain" description="TonB-dependent receptor plug" evidence="13">
    <location>
        <begin position="56"/>
        <end position="165"/>
    </location>
</feature>
<evidence type="ECO:0000256" key="10">
    <source>
        <dbReference type="ARBA" id="ARBA00023237"/>
    </source>
</evidence>
<keyword evidence="5 11" id="KW-0812">Transmembrane</keyword>
<keyword evidence="7" id="KW-0406">Ion transport</keyword>
<evidence type="ECO:0000256" key="4">
    <source>
        <dbReference type="ARBA" id="ARBA00022496"/>
    </source>
</evidence>
<keyword evidence="10 11" id="KW-0998">Cell outer membrane</keyword>
<evidence type="ECO:0000256" key="8">
    <source>
        <dbReference type="ARBA" id="ARBA00023077"/>
    </source>
</evidence>
<keyword evidence="8" id="KW-0798">TonB box</keyword>
<evidence type="ECO:0000256" key="5">
    <source>
        <dbReference type="ARBA" id="ARBA00022692"/>
    </source>
</evidence>
<keyword evidence="12" id="KW-0732">Signal</keyword>
<dbReference type="SUPFAM" id="SSF56935">
    <property type="entry name" value="Porins"/>
    <property type="match status" value="1"/>
</dbReference>
<evidence type="ECO:0000256" key="1">
    <source>
        <dbReference type="ARBA" id="ARBA00004571"/>
    </source>
</evidence>
<keyword evidence="14" id="KW-0675">Receptor</keyword>
<evidence type="ECO:0000256" key="9">
    <source>
        <dbReference type="ARBA" id="ARBA00023136"/>
    </source>
</evidence>
<accession>A0ABQ6H624</accession>
<protein>
    <submittedName>
        <fullName evidence="14">TonB-dependent receptor</fullName>
    </submittedName>
</protein>
<keyword evidence="3 11" id="KW-1134">Transmembrane beta strand</keyword>
<dbReference type="InterPro" id="IPR039426">
    <property type="entry name" value="TonB-dep_rcpt-like"/>
</dbReference>
<dbReference type="CDD" id="cd01347">
    <property type="entry name" value="ligand_gated_channel"/>
    <property type="match status" value="1"/>
</dbReference>
<organism evidence="14 15">
    <name type="scientific">Thalassotalea eurytherma</name>
    <dbReference type="NCBI Taxonomy" id="1144278"/>
    <lineage>
        <taxon>Bacteria</taxon>
        <taxon>Pseudomonadati</taxon>
        <taxon>Pseudomonadota</taxon>
        <taxon>Gammaproteobacteria</taxon>
        <taxon>Alteromonadales</taxon>
        <taxon>Colwelliaceae</taxon>
        <taxon>Thalassotalea</taxon>
    </lineage>
</organism>
<feature type="signal peptide" evidence="12">
    <location>
        <begin position="1"/>
        <end position="32"/>
    </location>
</feature>
<dbReference type="RefSeq" id="WP_284207237.1">
    <property type="nucleotide sequence ID" value="NZ_BSSU01000006.1"/>
</dbReference>
<dbReference type="InterPro" id="IPR036942">
    <property type="entry name" value="Beta-barrel_TonB_sf"/>
</dbReference>
<feature type="chain" id="PRO_5047403749" evidence="12">
    <location>
        <begin position="33"/>
        <end position="732"/>
    </location>
</feature>
<keyword evidence="9 11" id="KW-0472">Membrane</keyword>
<evidence type="ECO:0000256" key="12">
    <source>
        <dbReference type="SAM" id="SignalP"/>
    </source>
</evidence>
<reference evidence="14 15" key="1">
    <citation type="submission" date="2023-03" db="EMBL/GenBank/DDBJ databases">
        <title>Draft genome sequence of Thalassotalea eurytherma JCM 18482T.</title>
        <authorList>
            <person name="Sawabe T."/>
        </authorList>
    </citation>
    <scope>NUCLEOTIDE SEQUENCE [LARGE SCALE GENOMIC DNA]</scope>
    <source>
        <strain evidence="14 15">JCM 18482</strain>
    </source>
</reference>
<dbReference type="Gene3D" id="2.40.170.20">
    <property type="entry name" value="TonB-dependent receptor, beta-barrel domain"/>
    <property type="match status" value="1"/>
</dbReference>
<dbReference type="InterPro" id="IPR012910">
    <property type="entry name" value="Plug_dom"/>
</dbReference>
<dbReference type="PANTHER" id="PTHR32552">
    <property type="entry name" value="FERRICHROME IRON RECEPTOR-RELATED"/>
    <property type="match status" value="1"/>
</dbReference>
<comment type="similarity">
    <text evidence="11">Belongs to the TonB-dependent receptor family.</text>
</comment>
<dbReference type="PANTHER" id="PTHR32552:SF81">
    <property type="entry name" value="TONB-DEPENDENT OUTER MEMBRANE RECEPTOR"/>
    <property type="match status" value="1"/>
</dbReference>
<keyword evidence="15" id="KW-1185">Reference proteome</keyword>
<evidence type="ECO:0000256" key="3">
    <source>
        <dbReference type="ARBA" id="ARBA00022452"/>
    </source>
</evidence>
<evidence type="ECO:0000256" key="7">
    <source>
        <dbReference type="ARBA" id="ARBA00023065"/>
    </source>
</evidence>
<name>A0ABQ6H624_9GAMM</name>
<keyword evidence="6" id="KW-0408">Iron</keyword>
<comment type="caution">
    <text evidence="14">The sequence shown here is derived from an EMBL/GenBank/DDBJ whole genome shotgun (WGS) entry which is preliminary data.</text>
</comment>